<dbReference type="PANTHER" id="PTHR43308:SF5">
    <property type="entry name" value="S-LAYER PROTEIN _ PEPTIDOGLYCAN ENDO-BETA-N-ACETYLGLUCOSAMINIDASE"/>
    <property type="match status" value="1"/>
</dbReference>
<dbReference type="PANTHER" id="PTHR43308">
    <property type="entry name" value="OUTER MEMBRANE PROTEIN ALPHA-RELATED"/>
    <property type="match status" value="1"/>
</dbReference>
<feature type="domain" description="SLH" evidence="3">
    <location>
        <begin position="523"/>
        <end position="586"/>
    </location>
</feature>
<evidence type="ECO:0000259" key="3">
    <source>
        <dbReference type="PROSITE" id="PS51272"/>
    </source>
</evidence>
<evidence type="ECO:0000256" key="2">
    <source>
        <dbReference type="SAM" id="Phobius"/>
    </source>
</evidence>
<dbReference type="PROSITE" id="PS51272">
    <property type="entry name" value="SLH"/>
    <property type="match status" value="2"/>
</dbReference>
<accession>A0A1F4S163</accession>
<reference evidence="4 5" key="1">
    <citation type="journal article" date="2016" name="Nat. Commun.">
        <title>Thousands of microbial genomes shed light on interconnected biogeochemical processes in an aquifer system.</title>
        <authorList>
            <person name="Anantharaman K."/>
            <person name="Brown C.T."/>
            <person name="Hug L.A."/>
            <person name="Sharon I."/>
            <person name="Castelle C.J."/>
            <person name="Probst A.J."/>
            <person name="Thomas B.C."/>
            <person name="Singh A."/>
            <person name="Wilkins M.J."/>
            <person name="Karaoz U."/>
            <person name="Brodie E.L."/>
            <person name="Williams K.H."/>
            <person name="Hubbard S.S."/>
            <person name="Banfield J.F."/>
        </authorList>
    </citation>
    <scope>NUCLEOTIDE SEQUENCE [LARGE SCALE GENOMIC DNA]</scope>
</reference>
<evidence type="ECO:0000313" key="4">
    <source>
        <dbReference type="EMBL" id="OGC14168.1"/>
    </source>
</evidence>
<feature type="transmembrane region" description="Helical" evidence="2">
    <location>
        <begin position="12"/>
        <end position="30"/>
    </location>
</feature>
<evidence type="ECO:0000256" key="1">
    <source>
        <dbReference type="SAM" id="MobiDB-lite"/>
    </source>
</evidence>
<name>A0A1F4S163_UNCSA</name>
<dbReference type="InterPro" id="IPR001119">
    <property type="entry name" value="SLH_dom"/>
</dbReference>
<feature type="compositionally biased region" description="Basic and acidic residues" evidence="1">
    <location>
        <begin position="655"/>
        <end position="682"/>
    </location>
</feature>
<dbReference type="Pfam" id="PF00395">
    <property type="entry name" value="SLH"/>
    <property type="match status" value="2"/>
</dbReference>
<proteinExistence type="predicted"/>
<feature type="region of interest" description="Disordered" evidence="1">
    <location>
        <begin position="655"/>
        <end position="692"/>
    </location>
</feature>
<feature type="domain" description="SLH" evidence="3">
    <location>
        <begin position="458"/>
        <end position="521"/>
    </location>
</feature>
<evidence type="ECO:0000313" key="5">
    <source>
        <dbReference type="Proteomes" id="UP000177905"/>
    </source>
</evidence>
<dbReference type="AlphaFoldDB" id="A0A1F4S163"/>
<sequence>MKKIKLQTSNKGIWILSFIICIVFSSFAFAGTSVDPSQTIYMGKTLGMGGAHVALSNDGEGLFSNPSGLSNIKYPKITGVARNIFLDETTYSILSFIVPTNYGSLGVGYAKAMTGGSYATTRDNNNRISIEPSLEVMSYNNNVILLSYANSFSQLQNSMFSNLSLGGNLKLFNQSISGGGIDSSGSGTSLDVGATYKMSSWLTVGGNLQNVLGGVINWNSSSTDKIGGFYKLGIAANLLGPSNEAYKEYHQKLIAVFDYDLPHDTLQGSSLMHLGFEWSPLNFLAIRGGLNQESGGTGLTLGVGIEKEGFRFDYAYAARPGIIGDNPHYFSLSYIGTEIINTNKKLKKKESALKILTPSNRLITTFEAVLVSATAKYTATYEQKTTWTTPLISSSSETKEIQESYDLADIYINNKKIGQTGDIKDFTEPLAYGRHVIKVIGMITPEATPVTSEVVILRFKPFSDTTMTHWAIEAIALDSELDLIKGFPDNTFKPDAGITRAELISILVRTLEIPPQGSEEANNDRTFTDVSEKHWAKNYINQGVKLGLAEGYPDNTFKPNKILNRAEGISIITRYANLPEKNAIVFSDLKEDFWANKFIASAKDGGLINYIKEEAFKPDEDFSRAEASEVLYRTKQVQKMVDDFWKQGATQEKGKVPDWMLEDKEAVTDKTNQEPVTREGEAPAKNVESTQD</sequence>
<dbReference type="Gene3D" id="2.40.160.60">
    <property type="entry name" value="Outer membrane protein transport protein (OMPP1/FadL/TodX)"/>
    <property type="match status" value="1"/>
</dbReference>
<dbReference type="Proteomes" id="UP000177905">
    <property type="component" value="Unassembled WGS sequence"/>
</dbReference>
<keyword evidence="2" id="KW-1133">Transmembrane helix</keyword>
<organism evidence="4 5">
    <name type="scientific">candidate division WOR-1 bacterium RIFOXYB2_FULL_36_35</name>
    <dbReference type="NCBI Taxonomy" id="1802578"/>
    <lineage>
        <taxon>Bacteria</taxon>
        <taxon>Bacillati</taxon>
        <taxon>Saganbacteria</taxon>
    </lineage>
</organism>
<dbReference type="EMBL" id="MEUA01000040">
    <property type="protein sequence ID" value="OGC14168.1"/>
    <property type="molecule type" value="Genomic_DNA"/>
</dbReference>
<keyword evidence="2" id="KW-0812">Transmembrane</keyword>
<protein>
    <recommendedName>
        <fullName evidence="3">SLH domain-containing protein</fullName>
    </recommendedName>
</protein>
<keyword evidence="2" id="KW-0472">Membrane</keyword>
<dbReference type="InterPro" id="IPR051465">
    <property type="entry name" value="Cell_Envelope_Struct_Comp"/>
</dbReference>
<comment type="caution">
    <text evidence="4">The sequence shown here is derived from an EMBL/GenBank/DDBJ whole genome shotgun (WGS) entry which is preliminary data.</text>
</comment>
<gene>
    <name evidence="4" type="ORF">A2290_00635</name>
</gene>